<dbReference type="SUPFAM" id="SSF54690">
    <property type="entry name" value="Molybdopterin synthase subunit MoaE"/>
    <property type="match status" value="1"/>
</dbReference>
<evidence type="ECO:0000313" key="13">
    <source>
        <dbReference type="Proteomes" id="UP000185999"/>
    </source>
</evidence>
<evidence type="ECO:0000256" key="10">
    <source>
        <dbReference type="ARBA" id="ARBA00032474"/>
    </source>
</evidence>
<dbReference type="InterPro" id="IPR036563">
    <property type="entry name" value="MoaE_sf"/>
</dbReference>
<evidence type="ECO:0000313" key="12">
    <source>
        <dbReference type="EMBL" id="SIS74757.1"/>
    </source>
</evidence>
<dbReference type="GO" id="GO:0006777">
    <property type="term" value="P:Mo-molybdopterin cofactor biosynthetic process"/>
    <property type="evidence" value="ECO:0007669"/>
    <property type="project" value="UniProtKB-KW"/>
</dbReference>
<dbReference type="CDD" id="cd00756">
    <property type="entry name" value="MoaE"/>
    <property type="match status" value="1"/>
</dbReference>
<organism evidence="12 13">
    <name type="scientific">Neptunomonas antarctica</name>
    <dbReference type="NCBI Taxonomy" id="619304"/>
    <lineage>
        <taxon>Bacteria</taxon>
        <taxon>Pseudomonadati</taxon>
        <taxon>Pseudomonadota</taxon>
        <taxon>Gammaproteobacteria</taxon>
        <taxon>Oceanospirillales</taxon>
        <taxon>Oceanospirillaceae</taxon>
        <taxon>Neptunomonas</taxon>
    </lineage>
</organism>
<name>A0A1N7LLR9_9GAMM</name>
<dbReference type="Pfam" id="PF02391">
    <property type="entry name" value="MoaE"/>
    <property type="match status" value="1"/>
</dbReference>
<dbReference type="InterPro" id="IPR003448">
    <property type="entry name" value="Mopterin_biosynth_MoaE"/>
</dbReference>
<proteinExistence type="inferred from homology"/>
<sequence length="159" mass="18140">MTELLKKEVLVNDVIKVQTEDFSIAELYEQLKSDDASCGAVVTFTGIVREQIETQMQQMFLEHYPGMTERALEDIVEKARQRWTLGKVVVIHRVGLLSMNDNIVFVGVASGHRINAFEAAQFIMDYLKKDAPFWKKEINAESEAWVEQKSSDLEAAGKW</sequence>
<evidence type="ECO:0000256" key="3">
    <source>
        <dbReference type="ARBA" id="ARBA00011950"/>
    </source>
</evidence>
<dbReference type="EC" id="2.8.1.12" evidence="3"/>
<comment type="similarity">
    <text evidence="2">Belongs to the MoaE family.</text>
</comment>
<evidence type="ECO:0000256" key="5">
    <source>
        <dbReference type="ARBA" id="ARBA00023150"/>
    </source>
</evidence>
<comment type="pathway">
    <text evidence="1">Cofactor biosynthesis; molybdopterin biosynthesis.</text>
</comment>
<reference evidence="13" key="1">
    <citation type="submission" date="2017-01" db="EMBL/GenBank/DDBJ databases">
        <authorList>
            <person name="Varghese N."/>
            <person name="Submissions S."/>
        </authorList>
    </citation>
    <scope>NUCLEOTIDE SEQUENCE [LARGE SCALE GENOMIC DNA]</scope>
    <source>
        <strain evidence="13">DSM 22306</strain>
    </source>
</reference>
<evidence type="ECO:0000256" key="4">
    <source>
        <dbReference type="ARBA" id="ARBA00013858"/>
    </source>
</evidence>
<keyword evidence="5" id="KW-0501">Molybdenum cofactor biosynthesis</keyword>
<dbReference type="PANTHER" id="PTHR23404">
    <property type="entry name" value="MOLYBDOPTERIN SYNTHASE RELATED"/>
    <property type="match status" value="1"/>
</dbReference>
<evidence type="ECO:0000256" key="8">
    <source>
        <dbReference type="ARBA" id="ARBA00030407"/>
    </source>
</evidence>
<evidence type="ECO:0000256" key="9">
    <source>
        <dbReference type="ARBA" id="ARBA00030781"/>
    </source>
</evidence>
<comment type="subunit">
    <text evidence="6">Heterotetramer of 2 MoaD subunits and 2 MoaE subunits. Also stable as homodimer. The enzyme changes between these two forms during catalysis.</text>
</comment>
<dbReference type="UniPathway" id="UPA00344"/>
<comment type="catalytic activity">
    <reaction evidence="11">
        <text>2 [molybdopterin-synthase sulfur-carrier protein]-C-terminal-Gly-aminoethanethioate + cyclic pyranopterin phosphate + H2O = molybdopterin + 2 [molybdopterin-synthase sulfur-carrier protein]-C-terminal Gly-Gly + 2 H(+)</text>
        <dbReference type="Rhea" id="RHEA:26333"/>
        <dbReference type="Rhea" id="RHEA-COMP:12202"/>
        <dbReference type="Rhea" id="RHEA-COMP:19907"/>
        <dbReference type="ChEBI" id="CHEBI:15377"/>
        <dbReference type="ChEBI" id="CHEBI:15378"/>
        <dbReference type="ChEBI" id="CHEBI:58698"/>
        <dbReference type="ChEBI" id="CHEBI:59648"/>
        <dbReference type="ChEBI" id="CHEBI:90778"/>
        <dbReference type="ChEBI" id="CHEBI:232372"/>
        <dbReference type="EC" id="2.8.1.12"/>
    </reaction>
</comment>
<protein>
    <recommendedName>
        <fullName evidence="4">Molybdopterin synthase catalytic subunit</fullName>
        <ecNumber evidence="3">2.8.1.12</ecNumber>
    </recommendedName>
    <alternativeName>
        <fullName evidence="9">MPT synthase subunit 2</fullName>
    </alternativeName>
    <alternativeName>
        <fullName evidence="7">Molybdenum cofactor biosynthesis protein E</fullName>
    </alternativeName>
    <alternativeName>
        <fullName evidence="8">Molybdopterin-converting factor large subunit</fullName>
    </alternativeName>
    <alternativeName>
        <fullName evidence="10">Molybdopterin-converting factor subunit 2</fullName>
    </alternativeName>
</protein>
<evidence type="ECO:0000256" key="7">
    <source>
        <dbReference type="ARBA" id="ARBA00029745"/>
    </source>
</evidence>
<dbReference type="Proteomes" id="UP000185999">
    <property type="component" value="Unassembled WGS sequence"/>
</dbReference>
<dbReference type="Gene3D" id="3.90.1170.40">
    <property type="entry name" value="Molybdopterin biosynthesis MoaE subunit"/>
    <property type="match status" value="1"/>
</dbReference>
<evidence type="ECO:0000256" key="11">
    <source>
        <dbReference type="ARBA" id="ARBA00049878"/>
    </source>
</evidence>
<dbReference type="RefSeq" id="WP_054341546.1">
    <property type="nucleotide sequence ID" value="NZ_FTOE01000004.1"/>
</dbReference>
<evidence type="ECO:0000256" key="2">
    <source>
        <dbReference type="ARBA" id="ARBA00005426"/>
    </source>
</evidence>
<evidence type="ECO:0000256" key="1">
    <source>
        <dbReference type="ARBA" id="ARBA00005046"/>
    </source>
</evidence>
<dbReference type="STRING" id="619304.SAMN05421760_104139"/>
<dbReference type="NCBIfam" id="NF007959">
    <property type="entry name" value="PRK10678.1"/>
    <property type="match status" value="1"/>
</dbReference>
<evidence type="ECO:0000256" key="6">
    <source>
        <dbReference type="ARBA" id="ARBA00026066"/>
    </source>
</evidence>
<dbReference type="GO" id="GO:0030366">
    <property type="term" value="F:molybdopterin synthase activity"/>
    <property type="evidence" value="ECO:0007669"/>
    <property type="project" value="UniProtKB-EC"/>
</dbReference>
<accession>A0A1N7LLR9</accession>
<dbReference type="AlphaFoldDB" id="A0A1N7LLR9"/>
<dbReference type="EMBL" id="FTOE01000004">
    <property type="protein sequence ID" value="SIS74757.1"/>
    <property type="molecule type" value="Genomic_DNA"/>
</dbReference>
<keyword evidence="13" id="KW-1185">Reference proteome</keyword>
<gene>
    <name evidence="12" type="ORF">SAMN05421760_104139</name>
</gene>